<dbReference type="GO" id="GO:0008061">
    <property type="term" value="F:chitin binding"/>
    <property type="evidence" value="ECO:0007669"/>
    <property type="project" value="UniProtKB-UniRule"/>
</dbReference>
<dbReference type="PROSITE" id="PS50941">
    <property type="entry name" value="CHIT_BIND_I_2"/>
    <property type="match status" value="1"/>
</dbReference>
<evidence type="ECO:0000256" key="5">
    <source>
        <dbReference type="SAM" id="SignalP"/>
    </source>
</evidence>
<evidence type="ECO:0000256" key="4">
    <source>
        <dbReference type="PROSITE-ProRule" id="PRU00261"/>
    </source>
</evidence>
<dbReference type="InterPro" id="IPR017853">
    <property type="entry name" value="GH"/>
</dbReference>
<dbReference type="SUPFAM" id="SSF57016">
    <property type="entry name" value="Plant lectins/antimicrobial peptides"/>
    <property type="match status" value="2"/>
</dbReference>
<dbReference type="PANTHER" id="PTHR11177:SF333">
    <property type="entry name" value="CHITINASE"/>
    <property type="match status" value="1"/>
</dbReference>
<evidence type="ECO:0000313" key="8">
    <source>
        <dbReference type="EMBL" id="KAH7116576.1"/>
    </source>
</evidence>
<dbReference type="PROSITE" id="PS51910">
    <property type="entry name" value="GH18_2"/>
    <property type="match status" value="1"/>
</dbReference>
<dbReference type="SUPFAM" id="SSF54556">
    <property type="entry name" value="Chitinase insertion domain"/>
    <property type="match status" value="1"/>
</dbReference>
<dbReference type="InterPro" id="IPR001223">
    <property type="entry name" value="Glyco_hydro18_cat"/>
</dbReference>
<keyword evidence="5" id="KW-0732">Signal</keyword>
<dbReference type="InterPro" id="IPR001002">
    <property type="entry name" value="Chitin-bd_1"/>
</dbReference>
<evidence type="ECO:0000256" key="1">
    <source>
        <dbReference type="ARBA" id="ARBA00008682"/>
    </source>
</evidence>
<dbReference type="GO" id="GO:0008843">
    <property type="term" value="F:endochitinase activity"/>
    <property type="evidence" value="ECO:0007669"/>
    <property type="project" value="UniProtKB-EC"/>
</dbReference>
<reference evidence="8" key="1">
    <citation type="journal article" date="2021" name="Nat. Commun.">
        <title>Genetic determinants of endophytism in the Arabidopsis root mycobiome.</title>
        <authorList>
            <person name="Mesny F."/>
            <person name="Miyauchi S."/>
            <person name="Thiergart T."/>
            <person name="Pickel B."/>
            <person name="Atanasova L."/>
            <person name="Karlsson M."/>
            <person name="Huettel B."/>
            <person name="Barry K.W."/>
            <person name="Haridas S."/>
            <person name="Chen C."/>
            <person name="Bauer D."/>
            <person name="Andreopoulos W."/>
            <person name="Pangilinan J."/>
            <person name="LaButti K."/>
            <person name="Riley R."/>
            <person name="Lipzen A."/>
            <person name="Clum A."/>
            <person name="Drula E."/>
            <person name="Henrissat B."/>
            <person name="Kohler A."/>
            <person name="Grigoriev I.V."/>
            <person name="Martin F.M."/>
            <person name="Hacquard S."/>
        </authorList>
    </citation>
    <scope>NUCLEOTIDE SEQUENCE</scope>
    <source>
        <strain evidence="8">MPI-CAGE-AT-0021</strain>
    </source>
</reference>
<comment type="similarity">
    <text evidence="1">Belongs to the glycosyl hydrolase 18 family. Chitinase class V subfamily.</text>
</comment>
<dbReference type="EC" id="3.2.1.14" evidence="2"/>
<feature type="disulfide bond" evidence="4">
    <location>
        <begin position="55"/>
        <end position="67"/>
    </location>
</feature>
<dbReference type="EMBL" id="JAGMUU010000036">
    <property type="protein sequence ID" value="KAH7116576.1"/>
    <property type="molecule type" value="Genomic_DNA"/>
</dbReference>
<feature type="signal peptide" evidence="5">
    <location>
        <begin position="1"/>
        <end position="24"/>
    </location>
</feature>
<feature type="domain" description="GH18" evidence="7">
    <location>
        <begin position="107"/>
        <end position="457"/>
    </location>
</feature>
<dbReference type="SUPFAM" id="SSF51445">
    <property type="entry name" value="(Trans)glycosidases"/>
    <property type="match status" value="1"/>
</dbReference>
<keyword evidence="9" id="KW-1185">Reference proteome</keyword>
<dbReference type="InterPro" id="IPR011583">
    <property type="entry name" value="Chitinase_II/V-like_cat"/>
</dbReference>
<dbReference type="InterPro" id="IPR036861">
    <property type="entry name" value="Endochitinase-like_sf"/>
</dbReference>
<evidence type="ECO:0000259" key="7">
    <source>
        <dbReference type="PROSITE" id="PS51910"/>
    </source>
</evidence>
<dbReference type="OrthoDB" id="73875at2759"/>
<feature type="chain" id="PRO_5040516909" description="chitinase" evidence="5">
    <location>
        <begin position="25"/>
        <end position="566"/>
    </location>
</feature>
<accession>A0A9P9DD15</accession>
<feature type="domain" description="Chitin-binding type-1" evidence="6">
    <location>
        <begin position="41"/>
        <end position="92"/>
    </location>
</feature>
<sequence>MRTMRGSILVQILAHCCSKKGVCGYGPEICGDGCQSNCDATAMCGPYSEGGSISCGLDLCCSWGGWCGTTETHCIGPNKWAPCLKEYGKCEIIRPKTCGEGSGTSDKRMVGYYQASNFRNRACNRIYPKDIATDGYTHLYWAFATINPKSFGVEPWEEADKEHIRSFTALKGKGKNLQTWVAVGGYDFSDPNTTTHKTWSELCAGAGNRAAFIKSARSFMDEYGFQGIDLDWEYPGTAKRGGSRADIANFVSLVKEMRAAYGTKYGISLTLAPDYWYLQYFDVKGMEPYVDHFGFMAYDLHGSWDTDVKTLGSIVRGQADLREIRNNTLPLAYAGVDPGKIVFGVAWYGRGYTLSDPTCNTFGCGFAGPSKPGKCTNSAGVLSLVEIQQMIKSGEAKSRLVKEAAMKELVWEDQWVGYDDEETVEMKRRFANDNCFGGIMAWSVDFNSGAGDGDGTQAGAGSATATVAQIVSVGSATRTALLPTEDAEQGSTERLALAQGSGPVALRVDGAEVLAPTAVRVVKAAAAPARAETPTQAETREMRVTMTTIHKLKIGWAHISPGSSKS</sequence>
<keyword evidence="8" id="KW-0378">Hydrolase</keyword>
<evidence type="ECO:0000256" key="2">
    <source>
        <dbReference type="ARBA" id="ARBA00012729"/>
    </source>
</evidence>
<name>A0A9P9DD15_9HYPO</name>
<evidence type="ECO:0000259" key="6">
    <source>
        <dbReference type="PROSITE" id="PS50941"/>
    </source>
</evidence>
<keyword evidence="4" id="KW-1015">Disulfide bond</keyword>
<dbReference type="GO" id="GO:0005975">
    <property type="term" value="P:carbohydrate metabolic process"/>
    <property type="evidence" value="ECO:0007669"/>
    <property type="project" value="InterPro"/>
</dbReference>
<dbReference type="SMART" id="SM00270">
    <property type="entry name" value="ChtBD1"/>
    <property type="match status" value="2"/>
</dbReference>
<protein>
    <recommendedName>
        <fullName evidence="2">chitinase</fullName>
        <ecNumber evidence="2">3.2.1.14</ecNumber>
    </recommendedName>
</protein>
<dbReference type="AlphaFoldDB" id="A0A9P9DD15"/>
<evidence type="ECO:0000313" key="9">
    <source>
        <dbReference type="Proteomes" id="UP000717696"/>
    </source>
</evidence>
<feature type="disulfide bond" evidence="4">
    <location>
        <begin position="60"/>
        <end position="74"/>
    </location>
</feature>
<evidence type="ECO:0000256" key="3">
    <source>
        <dbReference type="ARBA" id="ARBA00022669"/>
    </source>
</evidence>
<dbReference type="Gene3D" id="3.30.60.10">
    <property type="entry name" value="Endochitinase-like"/>
    <property type="match status" value="2"/>
</dbReference>
<comment type="caution">
    <text evidence="8">The sequence shown here is derived from an EMBL/GenBank/DDBJ whole genome shotgun (WGS) entry which is preliminary data.</text>
</comment>
<dbReference type="PANTHER" id="PTHR11177">
    <property type="entry name" value="CHITINASE"/>
    <property type="match status" value="1"/>
</dbReference>
<organism evidence="8 9">
    <name type="scientific">Dactylonectria estremocensis</name>
    <dbReference type="NCBI Taxonomy" id="1079267"/>
    <lineage>
        <taxon>Eukaryota</taxon>
        <taxon>Fungi</taxon>
        <taxon>Dikarya</taxon>
        <taxon>Ascomycota</taxon>
        <taxon>Pezizomycotina</taxon>
        <taxon>Sordariomycetes</taxon>
        <taxon>Hypocreomycetidae</taxon>
        <taxon>Hypocreales</taxon>
        <taxon>Nectriaceae</taxon>
        <taxon>Dactylonectria</taxon>
    </lineage>
</organism>
<dbReference type="CDD" id="cd00035">
    <property type="entry name" value="ChtBD1"/>
    <property type="match status" value="1"/>
</dbReference>
<dbReference type="Proteomes" id="UP000717696">
    <property type="component" value="Unassembled WGS sequence"/>
</dbReference>
<gene>
    <name evidence="8" type="ORF">B0J13DRAFT_653589</name>
</gene>
<dbReference type="InterPro" id="IPR050314">
    <property type="entry name" value="Glycosyl_Hydrlase_18"/>
</dbReference>
<dbReference type="SMART" id="SM00636">
    <property type="entry name" value="Glyco_18"/>
    <property type="match status" value="1"/>
</dbReference>
<keyword evidence="3 4" id="KW-0147">Chitin-binding</keyword>
<dbReference type="InterPro" id="IPR029070">
    <property type="entry name" value="Chitinase_insertion_sf"/>
</dbReference>
<dbReference type="Gene3D" id="3.10.50.10">
    <property type="match status" value="1"/>
</dbReference>
<dbReference type="Pfam" id="PF00704">
    <property type="entry name" value="Glyco_hydro_18"/>
    <property type="match status" value="1"/>
</dbReference>
<proteinExistence type="inferred from homology"/>
<comment type="caution">
    <text evidence="4">Lacks conserved residue(s) required for the propagation of feature annotation.</text>
</comment>
<dbReference type="Gene3D" id="3.20.20.80">
    <property type="entry name" value="Glycosidases"/>
    <property type="match status" value="1"/>
</dbReference>